<keyword evidence="6" id="KW-1185">Reference proteome</keyword>
<dbReference type="InterPro" id="IPR000914">
    <property type="entry name" value="SBP_5_dom"/>
</dbReference>
<comment type="caution">
    <text evidence="5">The sequence shown here is derived from an EMBL/GenBank/DDBJ whole genome shotgun (WGS) entry which is preliminary data.</text>
</comment>
<keyword evidence="3" id="KW-0732">Signal</keyword>
<dbReference type="GO" id="GO:0015833">
    <property type="term" value="P:peptide transport"/>
    <property type="evidence" value="ECO:0007669"/>
    <property type="project" value="TreeGrafter"/>
</dbReference>
<gene>
    <name evidence="5" type="ORF">FF124_14560</name>
</gene>
<evidence type="ECO:0000256" key="3">
    <source>
        <dbReference type="SAM" id="SignalP"/>
    </source>
</evidence>
<evidence type="ECO:0000259" key="4">
    <source>
        <dbReference type="Pfam" id="PF00496"/>
    </source>
</evidence>
<name>A0A5C4JQ32_9HYPH</name>
<dbReference type="PANTHER" id="PTHR30290:SF62">
    <property type="entry name" value="OLIGOPEPTIDE ABC TRANSPORTER, PERIPLASMIC OLIGOPEPTIDE-BINDING PROTEIN"/>
    <property type="match status" value="1"/>
</dbReference>
<organism evidence="5 6">
    <name type="scientific">Martelella lutilitoris</name>
    <dbReference type="NCBI Taxonomy" id="2583532"/>
    <lineage>
        <taxon>Bacteria</taxon>
        <taxon>Pseudomonadati</taxon>
        <taxon>Pseudomonadota</taxon>
        <taxon>Alphaproteobacteria</taxon>
        <taxon>Hyphomicrobiales</taxon>
        <taxon>Aurantimonadaceae</taxon>
        <taxon>Martelella</taxon>
    </lineage>
</organism>
<feature type="domain" description="Solute-binding protein family 5" evidence="4">
    <location>
        <begin position="102"/>
        <end position="507"/>
    </location>
</feature>
<dbReference type="CDD" id="cd08500">
    <property type="entry name" value="PBP2_NikA_DppA_OppA_like_4"/>
    <property type="match status" value="1"/>
</dbReference>
<comment type="similarity">
    <text evidence="2">Belongs to the bacterial solute-binding protein 5 family.</text>
</comment>
<dbReference type="Pfam" id="PF00496">
    <property type="entry name" value="SBP_bac_5"/>
    <property type="match status" value="1"/>
</dbReference>
<proteinExistence type="inferred from homology"/>
<dbReference type="SUPFAM" id="SSF53850">
    <property type="entry name" value="Periplasmic binding protein-like II"/>
    <property type="match status" value="1"/>
</dbReference>
<dbReference type="AlphaFoldDB" id="A0A5C4JQ32"/>
<evidence type="ECO:0000313" key="6">
    <source>
        <dbReference type="Proteomes" id="UP000307874"/>
    </source>
</evidence>
<evidence type="ECO:0000256" key="2">
    <source>
        <dbReference type="ARBA" id="ARBA00005695"/>
    </source>
</evidence>
<sequence>MQKILRSGALTLALMSSVAIPQAANAFQESPMLKAMVDAGELPPVDERLPAKPSVVDAVEVGEYGGVWHRAYRGPGDRWGPTKLLEERVLKYVPDSEGNITLVPAYIESYAVNEDSTEFTFTLLEGLKWSDGEPVTTEDVEFWYKDVFLNKALTPTIDPTFSPGGEPMKLEVKDDRTFTVSFAQPYVYFLNILAKDSTGEPSLDRPSFLFPKHYLSQYNDHYASADDLAKAAEEFGVQRWSDLWGSKGPVTSWWQNPDLPVITAWKIETPAPGNVVSMVRNPYYWAVDQEGNQLPYIDRIEHRLFEAADSFNLMIVQGQIDMQMRYVNSSDFTFYKENEEKGGYHVGTWKSANVWSFVPNLNVQDEQLNKLFSNKDFRHALSVGIDRETINELGFSGLGEARSVSPISGSPYFNPEWETHWTEYDPDLANELLDQIGLSERDDDDFRLLPNGQRLQIVVEAYQDFASPILEIAADYYSDIGIELLPRIIDRTQWDDNRDNNNFQIQYTPVDRLSVVSADPRNIMGNDSYAQQYYAWYETDGEAGIEPPQDAVIRQIWADWEKASVAGSMEEADAALNKMIGAFVDEGYVIGLVGEVSIPVIVKNDFMNVRNGLVEDDITRGVGLGQTQQFWIDQSTQ</sequence>
<reference evidence="5 6" key="1">
    <citation type="submission" date="2019-06" db="EMBL/GenBank/DDBJ databases">
        <title>Martelella lutilitoris sp. nov., isolated from a tidal mudflat.</title>
        <authorList>
            <person name="Kim Y.-J."/>
        </authorList>
    </citation>
    <scope>NUCLEOTIDE SEQUENCE [LARGE SCALE GENOMIC DNA]</scope>
    <source>
        <strain evidence="5 6">GH2-6</strain>
    </source>
</reference>
<feature type="signal peptide" evidence="3">
    <location>
        <begin position="1"/>
        <end position="26"/>
    </location>
</feature>
<accession>A0A5C4JQ32</accession>
<dbReference type="Gene3D" id="3.10.105.10">
    <property type="entry name" value="Dipeptide-binding Protein, Domain 3"/>
    <property type="match status" value="1"/>
</dbReference>
<dbReference type="GO" id="GO:1904680">
    <property type="term" value="F:peptide transmembrane transporter activity"/>
    <property type="evidence" value="ECO:0007669"/>
    <property type="project" value="TreeGrafter"/>
</dbReference>
<dbReference type="Gene3D" id="3.40.190.10">
    <property type="entry name" value="Periplasmic binding protein-like II"/>
    <property type="match status" value="1"/>
</dbReference>
<evidence type="ECO:0000313" key="5">
    <source>
        <dbReference type="EMBL" id="TNB47377.1"/>
    </source>
</evidence>
<comment type="subcellular location">
    <subcellularLocation>
        <location evidence="1">Periplasm</location>
    </subcellularLocation>
</comment>
<dbReference type="PANTHER" id="PTHR30290">
    <property type="entry name" value="PERIPLASMIC BINDING COMPONENT OF ABC TRANSPORTER"/>
    <property type="match status" value="1"/>
</dbReference>
<dbReference type="OrthoDB" id="9803988at2"/>
<dbReference type="EMBL" id="VCLB01000007">
    <property type="protein sequence ID" value="TNB47377.1"/>
    <property type="molecule type" value="Genomic_DNA"/>
</dbReference>
<feature type="chain" id="PRO_5023137103" evidence="3">
    <location>
        <begin position="27"/>
        <end position="637"/>
    </location>
</feature>
<protein>
    <submittedName>
        <fullName evidence="5">ABC transporter substrate-binding protein</fullName>
    </submittedName>
</protein>
<dbReference type="Proteomes" id="UP000307874">
    <property type="component" value="Unassembled WGS sequence"/>
</dbReference>
<dbReference type="InterPro" id="IPR039424">
    <property type="entry name" value="SBP_5"/>
</dbReference>
<evidence type="ECO:0000256" key="1">
    <source>
        <dbReference type="ARBA" id="ARBA00004418"/>
    </source>
</evidence>